<dbReference type="Pfam" id="PF04542">
    <property type="entry name" value="Sigma70_r2"/>
    <property type="match status" value="1"/>
</dbReference>
<dbReference type="GO" id="GO:0006352">
    <property type="term" value="P:DNA-templated transcription initiation"/>
    <property type="evidence" value="ECO:0007669"/>
    <property type="project" value="InterPro"/>
</dbReference>
<dbReference type="InterPro" id="IPR036388">
    <property type="entry name" value="WH-like_DNA-bd_sf"/>
</dbReference>
<evidence type="ECO:0000313" key="7">
    <source>
        <dbReference type="EMBL" id="QJR10270.1"/>
    </source>
</evidence>
<dbReference type="NCBIfam" id="TIGR02937">
    <property type="entry name" value="sigma70-ECF"/>
    <property type="match status" value="1"/>
</dbReference>
<evidence type="ECO:0000313" key="8">
    <source>
        <dbReference type="Proteomes" id="UP000501534"/>
    </source>
</evidence>
<proteinExistence type="inferred from homology"/>
<dbReference type="InterPro" id="IPR039425">
    <property type="entry name" value="RNA_pol_sigma-70-like"/>
</dbReference>
<dbReference type="Gene3D" id="1.10.10.10">
    <property type="entry name" value="Winged helix-like DNA-binding domain superfamily/Winged helix DNA-binding domain"/>
    <property type="match status" value="1"/>
</dbReference>
<dbReference type="SUPFAM" id="SSF88659">
    <property type="entry name" value="Sigma3 and sigma4 domains of RNA polymerase sigma factors"/>
    <property type="match status" value="1"/>
</dbReference>
<name>A0A6M4GSF8_9PROT</name>
<dbReference type="AlphaFoldDB" id="A0A6M4GSF8"/>
<keyword evidence="4" id="KW-0804">Transcription</keyword>
<evidence type="ECO:0000256" key="3">
    <source>
        <dbReference type="ARBA" id="ARBA00023082"/>
    </source>
</evidence>
<evidence type="ECO:0000259" key="6">
    <source>
        <dbReference type="Pfam" id="PF08281"/>
    </source>
</evidence>
<keyword evidence="2" id="KW-0805">Transcription regulation</keyword>
<comment type="similarity">
    <text evidence="1">Belongs to the sigma-70 factor family. ECF subfamily.</text>
</comment>
<evidence type="ECO:0000256" key="2">
    <source>
        <dbReference type="ARBA" id="ARBA00023015"/>
    </source>
</evidence>
<dbReference type="GO" id="GO:0003677">
    <property type="term" value="F:DNA binding"/>
    <property type="evidence" value="ECO:0007669"/>
    <property type="project" value="InterPro"/>
</dbReference>
<dbReference type="GO" id="GO:0016987">
    <property type="term" value="F:sigma factor activity"/>
    <property type="evidence" value="ECO:0007669"/>
    <property type="project" value="UniProtKB-KW"/>
</dbReference>
<dbReference type="Proteomes" id="UP000501534">
    <property type="component" value="Chromosome"/>
</dbReference>
<evidence type="ECO:0000256" key="4">
    <source>
        <dbReference type="ARBA" id="ARBA00023163"/>
    </source>
</evidence>
<dbReference type="NCBIfam" id="NF006550">
    <property type="entry name" value="PRK09047.1"/>
    <property type="match status" value="1"/>
</dbReference>
<dbReference type="InterPro" id="IPR014284">
    <property type="entry name" value="RNA_pol_sigma-70_dom"/>
</dbReference>
<feature type="domain" description="RNA polymerase sigma-70 region 2" evidence="5">
    <location>
        <begin position="39"/>
        <end position="98"/>
    </location>
</feature>
<sequence>MGPFGRPREARLLPCAHRIGDPKLATQKELSDFLAQVERRAFKQAVFAVHDDAAALDIVQDAMLKLAEKYSARPHTEFPMLFQRILQNAIRDHFRRAKVRGTYSTQLSSLGAGGDDESDPLDTLDVEDVGNVPDSPAARFEQAEVMAFIEDAVKALPDRQREAFLLRYWEELDVSETAKVMGCSEGSVKTHCSRATHALAKVLRAKGITL</sequence>
<dbReference type="PANTHER" id="PTHR43133:SF64">
    <property type="entry name" value="ECF SIGMA FACTOR"/>
    <property type="match status" value="1"/>
</dbReference>
<dbReference type="EMBL" id="CP053069">
    <property type="protein sequence ID" value="QJR10270.1"/>
    <property type="molecule type" value="Genomic_DNA"/>
</dbReference>
<dbReference type="Gene3D" id="1.10.1740.10">
    <property type="match status" value="1"/>
</dbReference>
<dbReference type="InterPro" id="IPR013249">
    <property type="entry name" value="RNA_pol_sigma70_r4_t2"/>
</dbReference>
<protein>
    <recommendedName>
        <fullName evidence="9">RNA polymerase sigma-70 factor (ECF subfamily)</fullName>
    </recommendedName>
</protein>
<keyword evidence="8" id="KW-1185">Reference proteome</keyword>
<feature type="domain" description="RNA polymerase sigma factor 70 region 4 type 2" evidence="6">
    <location>
        <begin position="149"/>
        <end position="195"/>
    </location>
</feature>
<reference evidence="7 8" key="1">
    <citation type="submission" date="2020-04" db="EMBL/GenBank/DDBJ databases">
        <title>Usitatibacter rugosus gen. nov., sp. nov. and Usitatibacter palustris sp. nov., novel members of Usitatibacteraceae fam. nov. within the order Nitrosomonadales isolated from soil.</title>
        <authorList>
            <person name="Huber K.J."/>
            <person name="Neumann-Schaal M."/>
            <person name="Geppert A."/>
            <person name="Luckner M."/>
            <person name="Wanner G."/>
            <person name="Overmann J."/>
        </authorList>
    </citation>
    <scope>NUCLEOTIDE SEQUENCE [LARGE SCALE GENOMIC DNA]</scope>
    <source>
        <strain evidence="7 8">0125_3</strain>
    </source>
</reference>
<dbReference type="KEGG" id="uru:DSM104443_01324"/>
<dbReference type="InterPro" id="IPR013325">
    <property type="entry name" value="RNA_pol_sigma_r2"/>
</dbReference>
<gene>
    <name evidence="7" type="ORF">DSM104443_01324</name>
</gene>
<organism evidence="7 8">
    <name type="scientific">Usitatibacter rugosus</name>
    <dbReference type="NCBI Taxonomy" id="2732067"/>
    <lineage>
        <taxon>Bacteria</taxon>
        <taxon>Pseudomonadati</taxon>
        <taxon>Pseudomonadota</taxon>
        <taxon>Betaproteobacteria</taxon>
        <taxon>Nitrosomonadales</taxon>
        <taxon>Usitatibacteraceae</taxon>
        <taxon>Usitatibacter</taxon>
    </lineage>
</organism>
<dbReference type="InterPro" id="IPR007627">
    <property type="entry name" value="RNA_pol_sigma70_r2"/>
</dbReference>
<keyword evidence="3" id="KW-0731">Sigma factor</keyword>
<dbReference type="SUPFAM" id="SSF88946">
    <property type="entry name" value="Sigma2 domain of RNA polymerase sigma factors"/>
    <property type="match status" value="1"/>
</dbReference>
<dbReference type="CDD" id="cd06171">
    <property type="entry name" value="Sigma70_r4"/>
    <property type="match status" value="1"/>
</dbReference>
<evidence type="ECO:0000259" key="5">
    <source>
        <dbReference type="Pfam" id="PF04542"/>
    </source>
</evidence>
<accession>A0A6M4GSF8</accession>
<dbReference type="Pfam" id="PF08281">
    <property type="entry name" value="Sigma70_r4_2"/>
    <property type="match status" value="1"/>
</dbReference>
<dbReference type="InterPro" id="IPR013324">
    <property type="entry name" value="RNA_pol_sigma_r3/r4-like"/>
</dbReference>
<dbReference type="PANTHER" id="PTHR43133">
    <property type="entry name" value="RNA POLYMERASE ECF-TYPE SIGMA FACTO"/>
    <property type="match status" value="1"/>
</dbReference>
<evidence type="ECO:0000256" key="1">
    <source>
        <dbReference type="ARBA" id="ARBA00010641"/>
    </source>
</evidence>
<evidence type="ECO:0008006" key="9">
    <source>
        <dbReference type="Google" id="ProtNLM"/>
    </source>
</evidence>